<dbReference type="Proteomes" id="UP000237000">
    <property type="component" value="Unassembled WGS sequence"/>
</dbReference>
<protein>
    <submittedName>
        <fullName evidence="1">Uncharacterized protein</fullName>
    </submittedName>
</protein>
<dbReference type="EMBL" id="JXTC01000051">
    <property type="protein sequence ID" value="PON94439.1"/>
    <property type="molecule type" value="Genomic_DNA"/>
</dbReference>
<comment type="caution">
    <text evidence="1">The sequence shown here is derived from an EMBL/GenBank/DDBJ whole genome shotgun (WGS) entry which is preliminary data.</text>
</comment>
<evidence type="ECO:0000313" key="1">
    <source>
        <dbReference type="EMBL" id="PON94439.1"/>
    </source>
</evidence>
<reference evidence="2" key="1">
    <citation type="submission" date="2016-06" db="EMBL/GenBank/DDBJ databases">
        <title>Parallel loss of symbiosis genes in relatives of nitrogen-fixing non-legume Parasponia.</title>
        <authorList>
            <person name="Van Velzen R."/>
            <person name="Holmer R."/>
            <person name="Bu F."/>
            <person name="Rutten L."/>
            <person name="Van Zeijl A."/>
            <person name="Liu W."/>
            <person name="Santuari L."/>
            <person name="Cao Q."/>
            <person name="Sharma T."/>
            <person name="Shen D."/>
            <person name="Roswanjaya Y."/>
            <person name="Wardhani T."/>
            <person name="Kalhor M.S."/>
            <person name="Jansen J."/>
            <person name="Van den Hoogen J."/>
            <person name="Gungor B."/>
            <person name="Hartog M."/>
            <person name="Hontelez J."/>
            <person name="Verver J."/>
            <person name="Yang W.-C."/>
            <person name="Schijlen E."/>
            <person name="Repin R."/>
            <person name="Schilthuizen M."/>
            <person name="Schranz E."/>
            <person name="Heidstra R."/>
            <person name="Miyata K."/>
            <person name="Fedorova E."/>
            <person name="Kohlen W."/>
            <person name="Bisseling T."/>
            <person name="Smit S."/>
            <person name="Geurts R."/>
        </authorList>
    </citation>
    <scope>NUCLEOTIDE SEQUENCE [LARGE SCALE GENOMIC DNA]</scope>
    <source>
        <strain evidence="2">cv. RG33-2</strain>
    </source>
</reference>
<gene>
    <name evidence="1" type="ORF">TorRG33x02_096860</name>
</gene>
<organism evidence="1 2">
    <name type="scientific">Trema orientale</name>
    <name type="common">Charcoal tree</name>
    <name type="synonym">Celtis orientalis</name>
    <dbReference type="NCBI Taxonomy" id="63057"/>
    <lineage>
        <taxon>Eukaryota</taxon>
        <taxon>Viridiplantae</taxon>
        <taxon>Streptophyta</taxon>
        <taxon>Embryophyta</taxon>
        <taxon>Tracheophyta</taxon>
        <taxon>Spermatophyta</taxon>
        <taxon>Magnoliopsida</taxon>
        <taxon>eudicotyledons</taxon>
        <taxon>Gunneridae</taxon>
        <taxon>Pentapetalae</taxon>
        <taxon>rosids</taxon>
        <taxon>fabids</taxon>
        <taxon>Rosales</taxon>
        <taxon>Cannabaceae</taxon>
        <taxon>Trema</taxon>
    </lineage>
</organism>
<dbReference type="AlphaFoldDB" id="A0A2P5F9H1"/>
<proteinExistence type="predicted"/>
<name>A0A2P5F9H1_TREOI</name>
<evidence type="ECO:0000313" key="2">
    <source>
        <dbReference type="Proteomes" id="UP000237000"/>
    </source>
</evidence>
<sequence length="168" mass="19172">MARGYGSKQTTGDAIRSEEALWSAISELEKKLDAKFDALINEIRKALVHPPPTRSDPPVQIHTIHRTDLDLSFPPWPLVSPPLTTSPPRWTIPESMGLFAHHRTLPMTIFRSLDLTLSLLIKDSLWVTTYPYSTAINFCIKDPSLYLIMMDSLWETIFLLTIALMRLR</sequence>
<keyword evidence="2" id="KW-1185">Reference proteome</keyword>
<accession>A0A2P5F9H1</accession>
<dbReference type="InParanoid" id="A0A2P5F9H1"/>